<dbReference type="PANTHER" id="PTHR30086">
    <property type="entry name" value="ARGININE EXPORTER PROTEIN ARGO"/>
    <property type="match status" value="1"/>
</dbReference>
<dbReference type="AlphaFoldDB" id="F9RYJ8"/>
<evidence type="ECO:0000256" key="3">
    <source>
        <dbReference type="ARBA" id="ARBA00022475"/>
    </source>
</evidence>
<protein>
    <submittedName>
        <fullName evidence="8">LysE family transporter</fullName>
    </submittedName>
</protein>
<dbReference type="Pfam" id="PF01810">
    <property type="entry name" value="LysE"/>
    <property type="match status" value="1"/>
</dbReference>
<comment type="similarity">
    <text evidence="2">Belongs to the Rht family.</text>
</comment>
<evidence type="ECO:0000256" key="4">
    <source>
        <dbReference type="ARBA" id="ARBA00022692"/>
    </source>
</evidence>
<keyword evidence="3" id="KW-1003">Cell membrane</keyword>
<dbReference type="PIRSF" id="PIRSF006324">
    <property type="entry name" value="LeuE"/>
    <property type="match status" value="1"/>
</dbReference>
<feature type="transmembrane region" description="Helical" evidence="7">
    <location>
        <begin position="55"/>
        <end position="85"/>
    </location>
</feature>
<dbReference type="PANTHER" id="PTHR30086:SF14">
    <property type="entry name" value="HOMOSERINE_HOMOSERINE LACTONE EFFLUX PROTEIN"/>
    <property type="match status" value="1"/>
</dbReference>
<name>F9RYJ8_9VIBR</name>
<evidence type="ECO:0000256" key="6">
    <source>
        <dbReference type="ARBA" id="ARBA00023136"/>
    </source>
</evidence>
<feature type="transmembrane region" description="Helical" evidence="7">
    <location>
        <begin position="163"/>
        <end position="184"/>
    </location>
</feature>
<feature type="transmembrane region" description="Helical" evidence="7">
    <location>
        <begin position="91"/>
        <end position="109"/>
    </location>
</feature>
<dbReference type="Proteomes" id="UP000004605">
    <property type="component" value="Unassembled WGS sequence"/>
</dbReference>
<feature type="transmembrane region" description="Helical" evidence="7">
    <location>
        <begin position="132"/>
        <end position="157"/>
    </location>
</feature>
<evidence type="ECO:0000256" key="7">
    <source>
        <dbReference type="SAM" id="Phobius"/>
    </source>
</evidence>
<accession>F9RYJ8</accession>
<evidence type="ECO:0000313" key="8">
    <source>
        <dbReference type="EMBL" id="EGU46415.1"/>
    </source>
</evidence>
<proteinExistence type="inferred from homology"/>
<evidence type="ECO:0000313" key="9">
    <source>
        <dbReference type="Proteomes" id="UP000004605"/>
    </source>
</evidence>
<keyword evidence="9" id="KW-1185">Reference proteome</keyword>
<comment type="subcellular location">
    <subcellularLocation>
        <location evidence="1">Cell membrane</location>
        <topology evidence="1">Multi-pass membrane protein</topology>
    </subcellularLocation>
</comment>
<feature type="transmembrane region" description="Helical" evidence="7">
    <location>
        <begin position="12"/>
        <end position="34"/>
    </location>
</feature>
<dbReference type="InterPro" id="IPR001123">
    <property type="entry name" value="LeuE-type"/>
</dbReference>
<feature type="transmembrane region" description="Helical" evidence="7">
    <location>
        <begin position="204"/>
        <end position="223"/>
    </location>
</feature>
<keyword evidence="5 7" id="KW-1133">Transmembrane helix</keyword>
<gene>
    <name evidence="8" type="ORF">VII00023_03158</name>
</gene>
<evidence type="ECO:0000256" key="1">
    <source>
        <dbReference type="ARBA" id="ARBA00004651"/>
    </source>
</evidence>
<dbReference type="GO" id="GO:0042970">
    <property type="term" value="F:homoserine transmembrane transporter activity"/>
    <property type="evidence" value="ECO:0007669"/>
    <property type="project" value="TreeGrafter"/>
</dbReference>
<sequence>MPSSSEFIDSLFIVSSVMSLDTWALYFVAILILTASPGPSSLLCMTKGVTHGFRIGIYTALGSLVAITIILTLSFTGLGLIIASSELTFNIIKYTGAAYLIYLGIKAFASKEREYQLQEDASDSVQAPLKHFFSGFIVGSSNPKAILFFTALFPQFIDPTAPLLAQYLIFTATFMLMEFSWLAVYAKLGAKSSNWLFAKGRAKLFNRITGGVFIGAGTLLSTASKA</sequence>
<reference evidence="8 9" key="1">
    <citation type="journal article" date="2012" name="Int. J. Syst. Evol. Microbiol.">
        <title>Vibrio caribbeanicus sp. nov., isolated from the marine sponge Scleritoderma cyanea.</title>
        <authorList>
            <person name="Hoffmann M."/>
            <person name="Monday S.R."/>
            <person name="Allard M.W."/>
            <person name="Strain E.A."/>
            <person name="Whittaker P."/>
            <person name="Naum M."/>
            <person name="McCarthy P.J."/>
            <person name="Lopez J.V."/>
            <person name="Fischer M."/>
            <person name="Brown E.W."/>
        </authorList>
    </citation>
    <scope>NUCLEOTIDE SEQUENCE [LARGE SCALE GENOMIC DNA]</scope>
    <source>
        <strain evidence="8 9">ATCC 700023</strain>
    </source>
</reference>
<keyword evidence="4 7" id="KW-0812">Transmembrane</keyword>
<evidence type="ECO:0000256" key="2">
    <source>
        <dbReference type="ARBA" id="ARBA00007928"/>
    </source>
</evidence>
<comment type="caution">
    <text evidence="8">The sequence shown here is derived from an EMBL/GenBank/DDBJ whole genome shotgun (WGS) entry which is preliminary data.</text>
</comment>
<dbReference type="OrthoDB" id="9804822at2"/>
<evidence type="ECO:0000256" key="5">
    <source>
        <dbReference type="ARBA" id="ARBA00022989"/>
    </source>
</evidence>
<keyword evidence="6 7" id="KW-0472">Membrane</keyword>
<dbReference type="GO" id="GO:0005886">
    <property type="term" value="C:plasma membrane"/>
    <property type="evidence" value="ECO:0007669"/>
    <property type="project" value="UniProtKB-SubCell"/>
</dbReference>
<dbReference type="EMBL" id="AFWF01000038">
    <property type="protein sequence ID" value="EGU46415.1"/>
    <property type="molecule type" value="Genomic_DNA"/>
</dbReference>
<organism evidence="8 9">
    <name type="scientific">Vibrio ichthyoenteri ATCC 700023</name>
    <dbReference type="NCBI Taxonomy" id="870968"/>
    <lineage>
        <taxon>Bacteria</taxon>
        <taxon>Pseudomonadati</taxon>
        <taxon>Pseudomonadota</taxon>
        <taxon>Gammaproteobacteria</taxon>
        <taxon>Vibrionales</taxon>
        <taxon>Vibrionaceae</taxon>
        <taxon>Vibrio</taxon>
    </lineage>
</organism>